<keyword evidence="7" id="KW-0812">Transmembrane</keyword>
<dbReference type="AlphaFoldDB" id="A0A6J3KGF9"/>
<evidence type="ECO:0000259" key="8">
    <source>
        <dbReference type="Pfam" id="PF00884"/>
    </source>
</evidence>
<protein>
    <submittedName>
        <fullName evidence="10">Arylsulfatase B-like isoform X1</fullName>
    </submittedName>
</protein>
<keyword evidence="7" id="KW-1133">Transmembrane helix</keyword>
<keyword evidence="9" id="KW-1185">Reference proteome</keyword>
<gene>
    <name evidence="10" type="primary">LOC117234384</name>
</gene>
<reference evidence="10" key="1">
    <citation type="submission" date="2025-08" db="UniProtKB">
        <authorList>
            <consortium name="RefSeq"/>
        </authorList>
    </citation>
    <scope>IDENTIFICATION</scope>
    <source>
        <tissue evidence="10">Muscle</tissue>
    </source>
</reference>
<dbReference type="Proteomes" id="UP000504631">
    <property type="component" value="Unplaced"/>
</dbReference>
<evidence type="ECO:0000313" key="10">
    <source>
        <dbReference type="RefSeq" id="XP_033351421.1"/>
    </source>
</evidence>
<evidence type="ECO:0000256" key="4">
    <source>
        <dbReference type="ARBA" id="ARBA00022801"/>
    </source>
</evidence>
<keyword evidence="6" id="KW-0325">Glycoprotein</keyword>
<keyword evidence="4" id="KW-0378">Hydrolase</keyword>
<dbReference type="Gene3D" id="3.40.720.10">
    <property type="entry name" value="Alkaline Phosphatase, subunit A"/>
    <property type="match status" value="1"/>
</dbReference>
<dbReference type="InterPro" id="IPR000917">
    <property type="entry name" value="Sulfatase_N"/>
</dbReference>
<dbReference type="Gene3D" id="3.30.1120.10">
    <property type="match status" value="1"/>
</dbReference>
<dbReference type="Pfam" id="PF00884">
    <property type="entry name" value="Sulfatase"/>
    <property type="match status" value="1"/>
</dbReference>
<evidence type="ECO:0000256" key="1">
    <source>
        <dbReference type="ARBA" id="ARBA00001913"/>
    </source>
</evidence>
<evidence type="ECO:0000256" key="5">
    <source>
        <dbReference type="ARBA" id="ARBA00022837"/>
    </source>
</evidence>
<feature type="domain" description="Sulfatase N-terminal" evidence="8">
    <location>
        <begin position="74"/>
        <end position="401"/>
    </location>
</feature>
<dbReference type="PROSITE" id="PS00523">
    <property type="entry name" value="SULFATASE_1"/>
    <property type="match status" value="1"/>
</dbReference>
<organism evidence="9 10">
    <name type="scientific">Bombus vosnesenskii</name>
    <dbReference type="NCBI Taxonomy" id="207650"/>
    <lineage>
        <taxon>Eukaryota</taxon>
        <taxon>Metazoa</taxon>
        <taxon>Ecdysozoa</taxon>
        <taxon>Arthropoda</taxon>
        <taxon>Hexapoda</taxon>
        <taxon>Insecta</taxon>
        <taxon>Pterygota</taxon>
        <taxon>Neoptera</taxon>
        <taxon>Endopterygota</taxon>
        <taxon>Hymenoptera</taxon>
        <taxon>Apocrita</taxon>
        <taxon>Aculeata</taxon>
        <taxon>Apoidea</taxon>
        <taxon>Anthophila</taxon>
        <taxon>Apidae</taxon>
        <taxon>Bombus</taxon>
        <taxon>Pyrobombus</taxon>
    </lineage>
</organism>
<dbReference type="SUPFAM" id="SSF53649">
    <property type="entry name" value="Alkaline phosphatase-like"/>
    <property type="match status" value="1"/>
</dbReference>
<dbReference type="CDD" id="cd16029">
    <property type="entry name" value="4-S"/>
    <property type="match status" value="1"/>
</dbReference>
<dbReference type="GO" id="GO:0008484">
    <property type="term" value="F:sulfuric ester hydrolase activity"/>
    <property type="evidence" value="ECO:0007669"/>
    <property type="project" value="InterPro"/>
</dbReference>
<keyword evidence="5" id="KW-0106">Calcium</keyword>
<dbReference type="GO" id="GO:0046872">
    <property type="term" value="F:metal ion binding"/>
    <property type="evidence" value="ECO:0007669"/>
    <property type="project" value="UniProtKB-KW"/>
</dbReference>
<comment type="similarity">
    <text evidence="2">Belongs to the sulfatase family.</text>
</comment>
<dbReference type="GeneID" id="117234384"/>
<dbReference type="PANTHER" id="PTHR10342:SF264">
    <property type="entry name" value="MIP05773P-RELATED"/>
    <property type="match status" value="1"/>
</dbReference>
<evidence type="ECO:0000313" key="9">
    <source>
        <dbReference type="Proteomes" id="UP000504631"/>
    </source>
</evidence>
<sequence>MYSLQRIVGYRTVILLLYHEPDFEMNLALILQFFTVLFLSELIVTAVGTVFFTSLFSRPKVQINFQPPETKQKPHIIIILADDLGWNDVSFHGSDQIPTPNIDALAYNGIILNNHYVPALCTPSRSALMTGKNPIHLGMQHSVLYPTEPRGLPLSEKLLPQYLQEIGYKTHAVGKWHLGYFKKQYTPTYRGFDSHFGYWNGLEDYYTHIAQEPDPLYNEYKGFDMRRNLTVAWDTAGKYATDLFTNEAVRLINEHDTERPMFLYLAHLAVHKGNENQLLRAPDEEIAKFSYILDPERRIQAAVVSKLDQSVGDVMDALRSRGMLENSIVVFMSDNGAPTNGILSNQGSNYPLRGIKDSPWEGGTRGVAAIWSPLIRKSKRVSNQMMFMSDWLPTLLSAAGVDRIQLGNIDGFDLWPSLVSGKISPRSEIVINIDDLADYAAIRRGDFKYIIGRTETGIAWLGASGNPSEGVSPRYDPYKVLYSKTGVAISGIITAKQAMELNKKKKENIRIVYDTSSKTNFQEKILTSEDIIEMRKKAQIKCNVTEKDKIPCEPMIAPCLFNIEQDPCEMVNLAERNPVILTIFETILIRHRLTVIPPSNLDGDPRSNPSLWNNTWTSWAEPNPLMLAYTNIKQPEYYADQAIVVISIIFCFFVIGAIIAFKCRKTNSNNLGNPEYQNYHERVTCTIDDSEEAFSISSVVSDTRRNDTPRHGDIN</sequence>
<dbReference type="InterPro" id="IPR017850">
    <property type="entry name" value="Alkaline_phosphatase_core_sf"/>
</dbReference>
<dbReference type="RefSeq" id="XP_033351421.1">
    <property type="nucleotide sequence ID" value="XM_033495530.1"/>
</dbReference>
<name>A0A6J3KGF9_9HYME</name>
<proteinExistence type="inferred from homology"/>
<feature type="transmembrane region" description="Helical" evidence="7">
    <location>
        <begin position="642"/>
        <end position="661"/>
    </location>
</feature>
<keyword evidence="3" id="KW-0479">Metal-binding</keyword>
<feature type="transmembrane region" description="Helical" evidence="7">
    <location>
        <begin position="27"/>
        <end position="52"/>
    </location>
</feature>
<evidence type="ECO:0000256" key="7">
    <source>
        <dbReference type="SAM" id="Phobius"/>
    </source>
</evidence>
<evidence type="ECO:0000256" key="6">
    <source>
        <dbReference type="ARBA" id="ARBA00023180"/>
    </source>
</evidence>
<evidence type="ECO:0000256" key="2">
    <source>
        <dbReference type="ARBA" id="ARBA00008779"/>
    </source>
</evidence>
<dbReference type="InterPro" id="IPR047115">
    <property type="entry name" value="ARSB"/>
</dbReference>
<evidence type="ECO:0000256" key="3">
    <source>
        <dbReference type="ARBA" id="ARBA00022723"/>
    </source>
</evidence>
<dbReference type="KEGG" id="bvk:117234384"/>
<dbReference type="PANTHER" id="PTHR10342">
    <property type="entry name" value="ARYLSULFATASE"/>
    <property type="match status" value="1"/>
</dbReference>
<dbReference type="InterPro" id="IPR024607">
    <property type="entry name" value="Sulfatase_CS"/>
</dbReference>
<keyword evidence="7" id="KW-0472">Membrane</keyword>
<accession>A0A6J3KGF9</accession>
<dbReference type="PROSITE" id="PS00149">
    <property type="entry name" value="SULFATASE_2"/>
    <property type="match status" value="1"/>
</dbReference>
<comment type="cofactor">
    <cofactor evidence="1">
        <name>Ca(2+)</name>
        <dbReference type="ChEBI" id="CHEBI:29108"/>
    </cofactor>
</comment>